<dbReference type="Proteomes" id="UP000238479">
    <property type="component" value="Chromosome 1"/>
</dbReference>
<keyword evidence="1" id="KW-0645">Protease</keyword>
<dbReference type="InterPro" id="IPR033121">
    <property type="entry name" value="PEPTIDASE_A1"/>
</dbReference>
<keyword evidence="2 4" id="KW-0378">Hydrolase</keyword>
<dbReference type="PANTHER" id="PTHR47967:SF23">
    <property type="entry name" value="OS04G0448300 PROTEIN"/>
    <property type="match status" value="1"/>
</dbReference>
<gene>
    <name evidence="4" type="ORF">RchiOBHm_Chr1g0359581</name>
</gene>
<dbReference type="STRING" id="74649.A0A2P6SIE8"/>
<evidence type="ECO:0000313" key="5">
    <source>
        <dbReference type="Proteomes" id="UP000238479"/>
    </source>
</evidence>
<reference evidence="4 5" key="1">
    <citation type="journal article" date="2018" name="Nat. Genet.">
        <title>The Rosa genome provides new insights in the design of modern roses.</title>
        <authorList>
            <person name="Bendahmane M."/>
        </authorList>
    </citation>
    <scope>NUCLEOTIDE SEQUENCE [LARGE SCALE GENOMIC DNA]</scope>
    <source>
        <strain evidence="5">cv. Old Blush</strain>
    </source>
</reference>
<evidence type="ECO:0000259" key="3">
    <source>
        <dbReference type="PROSITE" id="PS51767"/>
    </source>
</evidence>
<dbReference type="Pfam" id="PF14541">
    <property type="entry name" value="TAXi_C"/>
    <property type="match status" value="1"/>
</dbReference>
<evidence type="ECO:0000256" key="1">
    <source>
        <dbReference type="ARBA" id="ARBA00022670"/>
    </source>
</evidence>
<comment type="caution">
    <text evidence="4">The sequence shown here is derived from an EMBL/GenBank/DDBJ whole genome shotgun (WGS) entry which is preliminary data.</text>
</comment>
<dbReference type="SUPFAM" id="SSF50630">
    <property type="entry name" value="Acid proteases"/>
    <property type="match status" value="1"/>
</dbReference>
<dbReference type="GO" id="GO:0008233">
    <property type="term" value="F:peptidase activity"/>
    <property type="evidence" value="ECO:0007669"/>
    <property type="project" value="UniProtKB-KW"/>
</dbReference>
<dbReference type="InterPro" id="IPR051708">
    <property type="entry name" value="Plant_Aspart_Prot_A1"/>
</dbReference>
<feature type="domain" description="Peptidase A1" evidence="3">
    <location>
        <begin position="1"/>
        <end position="228"/>
    </location>
</feature>
<dbReference type="EMBL" id="PDCK01000039">
    <property type="protein sequence ID" value="PRQ58462.1"/>
    <property type="molecule type" value="Genomic_DNA"/>
</dbReference>
<dbReference type="PANTHER" id="PTHR47967">
    <property type="entry name" value="OS07G0603500 PROTEIN-RELATED"/>
    <property type="match status" value="1"/>
</dbReference>
<evidence type="ECO:0000313" key="4">
    <source>
        <dbReference type="EMBL" id="PRQ58462.1"/>
    </source>
</evidence>
<dbReference type="Gene3D" id="2.40.70.10">
    <property type="entry name" value="Acid Proteases"/>
    <property type="match status" value="2"/>
</dbReference>
<dbReference type="PROSITE" id="PS51767">
    <property type="entry name" value="PEPTIDASE_A1"/>
    <property type="match status" value="1"/>
</dbReference>
<organism evidence="4 5">
    <name type="scientific">Rosa chinensis</name>
    <name type="common">China rose</name>
    <dbReference type="NCBI Taxonomy" id="74649"/>
    <lineage>
        <taxon>Eukaryota</taxon>
        <taxon>Viridiplantae</taxon>
        <taxon>Streptophyta</taxon>
        <taxon>Embryophyta</taxon>
        <taxon>Tracheophyta</taxon>
        <taxon>Spermatophyta</taxon>
        <taxon>Magnoliopsida</taxon>
        <taxon>eudicotyledons</taxon>
        <taxon>Gunneridae</taxon>
        <taxon>Pentapetalae</taxon>
        <taxon>rosids</taxon>
        <taxon>fabids</taxon>
        <taxon>Rosales</taxon>
        <taxon>Rosaceae</taxon>
        <taxon>Rosoideae</taxon>
        <taxon>Rosoideae incertae sedis</taxon>
        <taxon>Rosa</taxon>
    </lineage>
</organism>
<dbReference type="AlphaFoldDB" id="A0A2P6SIE8"/>
<dbReference type="GO" id="GO:0006508">
    <property type="term" value="P:proteolysis"/>
    <property type="evidence" value="ECO:0007669"/>
    <property type="project" value="UniProtKB-KW"/>
</dbReference>
<dbReference type="EC" id="3.4.23.12" evidence="4"/>
<sequence length="235" mass="25744">MIFGCRHSNVDPRSGYNPPGIVGLSREPSSLVGQISYPHVSYCTSANNEGNHSSVKFGSVAVITENTTQTPLLTGPIDFYSVSLEGISVDGTMLDIPKSVFNMTPEGEGGVFMDTGTDHTQLVLPAFYAVTNKIEDILSDFKSLPDVDGRFPVCYNDTNFRLDSTEIVFQFTGLEFPLSANNTWDQNSLGYHCLAILPAFRGHSVLGMYQQRNVNVGYDFNNNIVSLKYSDNNSA</sequence>
<evidence type="ECO:0000256" key="2">
    <source>
        <dbReference type="ARBA" id="ARBA00022801"/>
    </source>
</evidence>
<proteinExistence type="predicted"/>
<dbReference type="InterPro" id="IPR032799">
    <property type="entry name" value="TAXi_C"/>
</dbReference>
<dbReference type="GO" id="GO:0005576">
    <property type="term" value="C:extracellular region"/>
    <property type="evidence" value="ECO:0007669"/>
    <property type="project" value="TreeGrafter"/>
</dbReference>
<accession>A0A2P6SIE8</accession>
<dbReference type="Gramene" id="PRQ58462">
    <property type="protein sequence ID" value="PRQ58462"/>
    <property type="gene ID" value="RchiOBHm_Chr1g0359581"/>
</dbReference>
<dbReference type="InterPro" id="IPR021109">
    <property type="entry name" value="Peptidase_aspartic_dom_sf"/>
</dbReference>
<keyword evidence="5" id="KW-1185">Reference proteome</keyword>
<name>A0A2P6SIE8_ROSCH</name>
<protein>
    <submittedName>
        <fullName evidence="4">Putative nepenthesin</fullName>
        <ecNumber evidence="4">3.4.23.12</ecNumber>
    </submittedName>
</protein>